<evidence type="ECO:0000259" key="1">
    <source>
        <dbReference type="Pfam" id="PF02014"/>
    </source>
</evidence>
<reference evidence="2" key="1">
    <citation type="submission" date="2025-08" db="UniProtKB">
        <authorList>
            <consortium name="Ensembl"/>
        </authorList>
    </citation>
    <scope>IDENTIFICATION</scope>
</reference>
<dbReference type="GO" id="GO:0016020">
    <property type="term" value="C:membrane"/>
    <property type="evidence" value="ECO:0007669"/>
    <property type="project" value="TreeGrafter"/>
</dbReference>
<organism evidence="2 3">
    <name type="scientific">Chelonoidis abingdonii</name>
    <name type="common">Abingdon island giant tortoise</name>
    <name type="synonym">Testudo abingdonii</name>
    <dbReference type="NCBI Taxonomy" id="106734"/>
    <lineage>
        <taxon>Eukaryota</taxon>
        <taxon>Metazoa</taxon>
        <taxon>Chordata</taxon>
        <taxon>Craniata</taxon>
        <taxon>Vertebrata</taxon>
        <taxon>Euteleostomi</taxon>
        <taxon>Archelosauria</taxon>
        <taxon>Testudinata</taxon>
        <taxon>Testudines</taxon>
        <taxon>Cryptodira</taxon>
        <taxon>Durocryptodira</taxon>
        <taxon>Testudinoidea</taxon>
        <taxon>Testudinidae</taxon>
        <taxon>Chelonoidis</taxon>
    </lineage>
</organism>
<dbReference type="InterPro" id="IPR002861">
    <property type="entry name" value="Reeler_dom"/>
</dbReference>
<name>A0A8C0GU38_CHEAB</name>
<evidence type="ECO:0000313" key="3">
    <source>
        <dbReference type="Proteomes" id="UP000694404"/>
    </source>
</evidence>
<accession>A0A8C0GU38</accession>
<dbReference type="PANTHER" id="PTHR45828:SF43">
    <property type="entry name" value="REELIN DOMAIN-CONTAINING PROTEIN"/>
    <property type="match status" value="1"/>
</dbReference>
<keyword evidence="3" id="KW-1185">Reference proteome</keyword>
<evidence type="ECO:0000313" key="2">
    <source>
        <dbReference type="Ensembl" id="ENSCABP00000012117.1"/>
    </source>
</evidence>
<feature type="domain" description="Reelin" evidence="1">
    <location>
        <begin position="26"/>
        <end position="63"/>
    </location>
</feature>
<dbReference type="GeneTree" id="ENSGT01120000275254"/>
<dbReference type="PANTHER" id="PTHR45828">
    <property type="entry name" value="CYTOCHROME B561/FERRIC REDUCTASE TRANSMEMBRANE"/>
    <property type="match status" value="1"/>
</dbReference>
<dbReference type="Pfam" id="PF02014">
    <property type="entry name" value="Reeler"/>
    <property type="match status" value="1"/>
</dbReference>
<dbReference type="Ensembl" id="ENSCABT00000013288.1">
    <property type="protein sequence ID" value="ENSCABP00000012117.1"/>
    <property type="gene ID" value="ENSCABG00000009075.1"/>
</dbReference>
<dbReference type="AlphaFoldDB" id="A0A8C0GU38"/>
<proteinExistence type="predicted"/>
<dbReference type="Proteomes" id="UP000694404">
    <property type="component" value="Unplaced"/>
</dbReference>
<reference evidence="2" key="2">
    <citation type="submission" date="2025-09" db="UniProtKB">
        <authorList>
            <consortium name="Ensembl"/>
        </authorList>
    </citation>
    <scope>IDENTIFICATION</scope>
</reference>
<sequence>MHLLTPSSITISLVLGFPDGKISAACDSMLPNHGNFVSQTTSAPYRISISSTSFDPGNKITVITIWEQQFW</sequence>
<dbReference type="InterPro" id="IPR051237">
    <property type="entry name" value="Ferric-chelate_Red/DefProt"/>
</dbReference>
<protein>
    <recommendedName>
        <fullName evidence="1">Reelin domain-containing protein</fullName>
    </recommendedName>
</protein>
<dbReference type="OMA" id="TVITIWE"/>